<evidence type="ECO:0000313" key="3">
    <source>
        <dbReference type="Proteomes" id="UP000282087"/>
    </source>
</evidence>
<dbReference type="Proteomes" id="UP000282087">
    <property type="component" value="Unassembled WGS sequence"/>
</dbReference>
<gene>
    <name evidence="2" type="ORF">DD237_008163</name>
    <name evidence="1" type="ORF">DD238_005618</name>
</gene>
<evidence type="ECO:0000313" key="4">
    <source>
        <dbReference type="Proteomes" id="UP000286097"/>
    </source>
</evidence>
<protein>
    <submittedName>
        <fullName evidence="1">Uncharacterized protein</fullName>
    </submittedName>
</protein>
<dbReference type="EMBL" id="QKXF01000007">
    <property type="protein sequence ID" value="RQM18864.1"/>
    <property type="molecule type" value="Genomic_DNA"/>
</dbReference>
<keyword evidence="3" id="KW-1185">Reference proteome</keyword>
<sequence>MFATTNEKSSVVTRAERLLHKQFSLWLDDEILPRTLEGKLSRDGVSKDVVKKIKEKYVNYWATPMAHSANL</sequence>
<dbReference type="VEuPathDB" id="FungiDB:DD237_008163"/>
<dbReference type="Proteomes" id="UP000286097">
    <property type="component" value="Unassembled WGS sequence"/>
</dbReference>
<evidence type="ECO:0000313" key="1">
    <source>
        <dbReference type="EMBL" id="RMX69198.1"/>
    </source>
</evidence>
<proteinExistence type="predicted"/>
<reference evidence="3 4" key="1">
    <citation type="submission" date="2018-06" db="EMBL/GenBank/DDBJ databases">
        <title>Comparative genomics of downy mildews reveals potential adaptations to biotrophy.</title>
        <authorList>
            <person name="Fletcher K."/>
            <person name="Klosterman S.J."/>
            <person name="Derevnina L."/>
            <person name="Martin F."/>
            <person name="Koike S."/>
            <person name="Reyes Chin-Wo S."/>
            <person name="Mou B."/>
            <person name="Michelmore R."/>
        </authorList>
    </citation>
    <scope>NUCLEOTIDE SEQUENCE [LARGE SCALE GENOMIC DNA]</scope>
    <source>
        <strain evidence="2 4">R13</strain>
        <strain evidence="1 3">R14</strain>
    </source>
</reference>
<name>A0A3M6VQP8_9STRA</name>
<accession>A0A3M6VQP8</accession>
<organism evidence="1 3">
    <name type="scientific">Peronospora effusa</name>
    <dbReference type="NCBI Taxonomy" id="542832"/>
    <lineage>
        <taxon>Eukaryota</taxon>
        <taxon>Sar</taxon>
        <taxon>Stramenopiles</taxon>
        <taxon>Oomycota</taxon>
        <taxon>Peronosporomycetes</taxon>
        <taxon>Peronosporales</taxon>
        <taxon>Peronosporaceae</taxon>
        <taxon>Peronospora</taxon>
    </lineage>
</organism>
<dbReference type="AlphaFoldDB" id="A0A3M6VQP8"/>
<comment type="caution">
    <text evidence="1">The sequence shown here is derived from an EMBL/GenBank/DDBJ whole genome shotgun (WGS) entry which is preliminary data.</text>
</comment>
<dbReference type="EMBL" id="QLLG01000033">
    <property type="protein sequence ID" value="RMX69198.1"/>
    <property type="molecule type" value="Genomic_DNA"/>
</dbReference>
<evidence type="ECO:0000313" key="2">
    <source>
        <dbReference type="EMBL" id="RQM18864.1"/>
    </source>
</evidence>